<protein>
    <recommendedName>
        <fullName evidence="4">DUF4189 domain-containing protein</fullName>
    </recommendedName>
</protein>
<name>A0A0G3BX78_9BURK</name>
<dbReference type="AlphaFoldDB" id="A0A0G3BX78"/>
<dbReference type="EMBL" id="CP011371">
    <property type="protein sequence ID" value="AKJ31140.1"/>
    <property type="molecule type" value="Genomic_DNA"/>
</dbReference>
<dbReference type="Proteomes" id="UP000035352">
    <property type="component" value="Chromosome"/>
</dbReference>
<evidence type="ECO:0000313" key="2">
    <source>
        <dbReference type="EMBL" id="AKJ31140.1"/>
    </source>
</evidence>
<evidence type="ECO:0008006" key="4">
    <source>
        <dbReference type="Google" id="ProtNLM"/>
    </source>
</evidence>
<organism evidence="2 3">
    <name type="scientific">Caldimonas brevitalea</name>
    <dbReference type="NCBI Taxonomy" id="413882"/>
    <lineage>
        <taxon>Bacteria</taxon>
        <taxon>Pseudomonadati</taxon>
        <taxon>Pseudomonadota</taxon>
        <taxon>Betaproteobacteria</taxon>
        <taxon>Burkholderiales</taxon>
        <taxon>Sphaerotilaceae</taxon>
        <taxon>Caldimonas</taxon>
    </lineage>
</organism>
<evidence type="ECO:0000256" key="1">
    <source>
        <dbReference type="SAM" id="SignalP"/>
    </source>
</evidence>
<gene>
    <name evidence="2" type="ORF">AAW51_4449</name>
</gene>
<keyword evidence="3" id="KW-1185">Reference proteome</keyword>
<dbReference type="KEGG" id="pbh:AAW51_4449"/>
<sequence>MQALLVTSAAVCAFVVAGCSAQPSGSAASPEGLARVEQACVDAMVKSRCSVMAGPSAAEGASTVFIAGVGAVDVQAYRALRASGEAMCEVVRRSCEQDWNGQQCVTARHLWTAANTAAP</sequence>
<proteinExistence type="predicted"/>
<evidence type="ECO:0000313" key="3">
    <source>
        <dbReference type="Proteomes" id="UP000035352"/>
    </source>
</evidence>
<accession>A0A0G3BX78</accession>
<reference evidence="2 3" key="1">
    <citation type="submission" date="2015-05" db="EMBL/GenBank/DDBJ databases">
        <authorList>
            <person name="Tang B."/>
            <person name="Yu Y."/>
        </authorList>
    </citation>
    <scope>NUCLEOTIDE SEQUENCE [LARGE SCALE GENOMIC DNA]</scope>
    <source>
        <strain evidence="2 3">DSM 7029</strain>
    </source>
</reference>
<keyword evidence="1" id="KW-0732">Signal</keyword>
<dbReference type="STRING" id="413882.AAW51_4449"/>
<feature type="chain" id="PRO_5005184076" description="DUF4189 domain-containing protein" evidence="1">
    <location>
        <begin position="22"/>
        <end position="119"/>
    </location>
</feature>
<feature type="signal peptide" evidence="1">
    <location>
        <begin position="1"/>
        <end position="21"/>
    </location>
</feature>